<dbReference type="OrthoDB" id="14833at2759"/>
<evidence type="ECO:0000313" key="1">
    <source>
        <dbReference type="EMBL" id="GFY91497.1"/>
    </source>
</evidence>
<organism evidence="1 2">
    <name type="scientific">Actinidia rufa</name>
    <dbReference type="NCBI Taxonomy" id="165716"/>
    <lineage>
        <taxon>Eukaryota</taxon>
        <taxon>Viridiplantae</taxon>
        <taxon>Streptophyta</taxon>
        <taxon>Embryophyta</taxon>
        <taxon>Tracheophyta</taxon>
        <taxon>Spermatophyta</taxon>
        <taxon>Magnoliopsida</taxon>
        <taxon>eudicotyledons</taxon>
        <taxon>Gunneridae</taxon>
        <taxon>Pentapetalae</taxon>
        <taxon>asterids</taxon>
        <taxon>Ericales</taxon>
        <taxon>Actinidiaceae</taxon>
        <taxon>Actinidia</taxon>
    </lineage>
</organism>
<protein>
    <submittedName>
        <fullName evidence="1">OSBP(Oxysterol binding protein)-related protein 1C</fullName>
    </submittedName>
</protein>
<proteinExistence type="predicted"/>
<accession>A0A7J0F0V0</accession>
<name>A0A7J0F0V0_9ERIC</name>
<reference evidence="1 2" key="1">
    <citation type="submission" date="2019-07" db="EMBL/GenBank/DDBJ databases">
        <title>De Novo Assembly of kiwifruit Actinidia rufa.</title>
        <authorList>
            <person name="Sugita-Konishi S."/>
            <person name="Sato K."/>
            <person name="Mori E."/>
            <person name="Abe Y."/>
            <person name="Kisaki G."/>
            <person name="Hamano K."/>
            <person name="Suezawa K."/>
            <person name="Otani M."/>
            <person name="Fukuda T."/>
            <person name="Manabe T."/>
            <person name="Gomi K."/>
            <person name="Tabuchi M."/>
            <person name="Akimitsu K."/>
            <person name="Kataoka I."/>
        </authorList>
    </citation>
    <scope>NUCLEOTIDE SEQUENCE [LARGE SCALE GENOMIC DNA]</scope>
    <source>
        <strain evidence="2">cv. Fuchu</strain>
    </source>
</reference>
<dbReference type="InterPro" id="IPR037239">
    <property type="entry name" value="OSBP_sf"/>
</dbReference>
<comment type="caution">
    <text evidence="1">The sequence shown here is derived from an EMBL/GenBank/DDBJ whole genome shotgun (WGS) entry which is preliminary data.</text>
</comment>
<dbReference type="AlphaFoldDB" id="A0A7J0F0V0"/>
<gene>
    <name evidence="1" type="ORF">Acr_07g0016930</name>
</gene>
<dbReference type="EMBL" id="BJWL01000007">
    <property type="protein sequence ID" value="GFY91497.1"/>
    <property type="molecule type" value="Genomic_DNA"/>
</dbReference>
<keyword evidence="2" id="KW-1185">Reference proteome</keyword>
<sequence>MDCTAECFNKTHTEARKLQERGWQPRWFCQDKEDGSYRYVGGYWEARERGNWEGIPDIFSHDTDSPPCVIEE</sequence>
<dbReference type="Proteomes" id="UP000585474">
    <property type="component" value="Unassembled WGS sequence"/>
</dbReference>
<evidence type="ECO:0000313" key="2">
    <source>
        <dbReference type="Proteomes" id="UP000585474"/>
    </source>
</evidence>
<dbReference type="SUPFAM" id="SSF144000">
    <property type="entry name" value="Oxysterol-binding protein-like"/>
    <property type="match status" value="1"/>
</dbReference>